<name>A0A6C0IAF6_9ZZZZ</name>
<protein>
    <submittedName>
        <fullName evidence="1">Uncharacterized protein</fullName>
    </submittedName>
</protein>
<dbReference type="AlphaFoldDB" id="A0A6C0IAF6"/>
<evidence type="ECO:0000313" key="1">
    <source>
        <dbReference type="EMBL" id="QHT89326.1"/>
    </source>
</evidence>
<sequence length="51" mass="6431">MAWIMSFFYSPPPVNRDNRGNYVNPYRLVPRKETEEYKRYERQQYLDSLRR</sequence>
<organism evidence="1">
    <name type="scientific">viral metagenome</name>
    <dbReference type="NCBI Taxonomy" id="1070528"/>
    <lineage>
        <taxon>unclassified sequences</taxon>
        <taxon>metagenomes</taxon>
        <taxon>organismal metagenomes</taxon>
    </lineage>
</organism>
<reference evidence="1" key="1">
    <citation type="journal article" date="2020" name="Nature">
        <title>Giant virus diversity and host interactions through global metagenomics.</title>
        <authorList>
            <person name="Schulz F."/>
            <person name="Roux S."/>
            <person name="Paez-Espino D."/>
            <person name="Jungbluth S."/>
            <person name="Walsh D.A."/>
            <person name="Denef V.J."/>
            <person name="McMahon K.D."/>
            <person name="Konstantinidis K.T."/>
            <person name="Eloe-Fadrosh E.A."/>
            <person name="Kyrpides N.C."/>
            <person name="Woyke T."/>
        </authorList>
    </citation>
    <scope>NUCLEOTIDE SEQUENCE</scope>
    <source>
        <strain evidence="1">GVMAG-M-3300023184-60</strain>
    </source>
</reference>
<dbReference type="EMBL" id="MN740139">
    <property type="protein sequence ID" value="QHT89326.1"/>
    <property type="molecule type" value="Genomic_DNA"/>
</dbReference>
<accession>A0A6C0IAF6</accession>
<proteinExistence type="predicted"/>